<gene>
    <name evidence="2" type="ORF">Tci_045239</name>
</gene>
<dbReference type="AlphaFoldDB" id="A0A6L2MH05"/>
<organism evidence="2">
    <name type="scientific">Tanacetum cinerariifolium</name>
    <name type="common">Dalmatian daisy</name>
    <name type="synonym">Chrysanthemum cinerariifolium</name>
    <dbReference type="NCBI Taxonomy" id="118510"/>
    <lineage>
        <taxon>Eukaryota</taxon>
        <taxon>Viridiplantae</taxon>
        <taxon>Streptophyta</taxon>
        <taxon>Embryophyta</taxon>
        <taxon>Tracheophyta</taxon>
        <taxon>Spermatophyta</taxon>
        <taxon>Magnoliopsida</taxon>
        <taxon>eudicotyledons</taxon>
        <taxon>Gunneridae</taxon>
        <taxon>Pentapetalae</taxon>
        <taxon>asterids</taxon>
        <taxon>campanulids</taxon>
        <taxon>Asterales</taxon>
        <taxon>Asteraceae</taxon>
        <taxon>Asteroideae</taxon>
        <taxon>Anthemideae</taxon>
        <taxon>Anthemidinae</taxon>
        <taxon>Tanacetum</taxon>
    </lineage>
</organism>
<feature type="compositionally biased region" description="Basic and acidic residues" evidence="1">
    <location>
        <begin position="9"/>
        <end position="37"/>
    </location>
</feature>
<accession>A0A6L2MH05</accession>
<evidence type="ECO:0000256" key="1">
    <source>
        <dbReference type="SAM" id="MobiDB-lite"/>
    </source>
</evidence>
<proteinExistence type="predicted"/>
<evidence type="ECO:0000313" key="2">
    <source>
        <dbReference type="EMBL" id="GEU73261.1"/>
    </source>
</evidence>
<evidence type="ECO:0008006" key="3">
    <source>
        <dbReference type="Google" id="ProtNLM"/>
    </source>
</evidence>
<sequence length="201" mass="22656">MVDSQSPEEGVKRITPESRETRPQRGEFLQECRRMEEAQGLAIEGRTNPRMQACESKGTTSKGKEGSRGQTKKTRESGGVIQPPPIPSEKGIQADKKGKGEDELPEKLPKSKPPKNVVIHDGHSNQPITIRGNLTVECISKLIEILRKHADAFAWTLADMTRIPRCITEHELKTYHHIEPRVQRKRSIAPDRRTIVKDEVT</sequence>
<comment type="caution">
    <text evidence="2">The sequence shown here is derived from an EMBL/GenBank/DDBJ whole genome shotgun (WGS) entry which is preliminary data.</text>
</comment>
<feature type="region of interest" description="Disordered" evidence="1">
    <location>
        <begin position="1"/>
        <end position="124"/>
    </location>
</feature>
<reference evidence="2" key="1">
    <citation type="journal article" date="2019" name="Sci. Rep.">
        <title>Draft genome of Tanacetum cinerariifolium, the natural source of mosquito coil.</title>
        <authorList>
            <person name="Yamashiro T."/>
            <person name="Shiraishi A."/>
            <person name="Satake H."/>
            <person name="Nakayama K."/>
        </authorList>
    </citation>
    <scope>NUCLEOTIDE SEQUENCE</scope>
</reference>
<protein>
    <recommendedName>
        <fullName evidence="3">Reverse transcriptase domain-containing protein</fullName>
    </recommendedName>
</protein>
<name>A0A6L2MH05_TANCI</name>
<feature type="compositionally biased region" description="Basic and acidic residues" evidence="1">
    <location>
        <begin position="92"/>
        <end position="109"/>
    </location>
</feature>
<dbReference type="EMBL" id="BKCJ010006653">
    <property type="protein sequence ID" value="GEU73261.1"/>
    <property type="molecule type" value="Genomic_DNA"/>
</dbReference>